<proteinExistence type="predicted"/>
<sequence>MIEKSVIFPFDLKSFHVVAHSMGCTIALAVSTKYSKSVKSVTLVAHVNVMKQVSPCLIGSLKGDCGHHCCLLHHLSRGMSTWVDVSVLSFAVTSGYGRVCSSYLLKEEVHSMIMILTKHSHHSARYKKKVPDAERCIISNANHMTVILGREKEFTRSLERIWSSSSADTNTMEE</sequence>
<dbReference type="EMBL" id="JANJYI010000008">
    <property type="protein sequence ID" value="KAK2637640.1"/>
    <property type="molecule type" value="Genomic_DNA"/>
</dbReference>
<dbReference type="Pfam" id="PF00561">
    <property type="entry name" value="Abhydrolase_1"/>
    <property type="match status" value="1"/>
</dbReference>
<protein>
    <recommendedName>
        <fullName evidence="1">AB hydrolase-1 domain-containing protein</fullName>
    </recommendedName>
</protein>
<dbReference type="PANTHER" id="PTHR43689:SF14">
    <property type="entry name" value="LYSOPHOSPHOLIPASE BODYGUARD 4-RELATED"/>
    <property type="match status" value="1"/>
</dbReference>
<gene>
    <name evidence="2" type="ORF">Ddye_025435</name>
</gene>
<accession>A0AAD9TK76</accession>
<feature type="domain" description="AB hydrolase-1" evidence="1">
    <location>
        <begin position="10"/>
        <end position="46"/>
    </location>
</feature>
<evidence type="ECO:0000313" key="3">
    <source>
        <dbReference type="Proteomes" id="UP001280121"/>
    </source>
</evidence>
<name>A0AAD9TK76_9ROSI</name>
<evidence type="ECO:0000259" key="1">
    <source>
        <dbReference type="Pfam" id="PF00561"/>
    </source>
</evidence>
<dbReference type="PANTHER" id="PTHR43689">
    <property type="entry name" value="HYDROLASE"/>
    <property type="match status" value="1"/>
</dbReference>
<dbReference type="Gene3D" id="3.40.50.1820">
    <property type="entry name" value="alpha/beta hydrolase"/>
    <property type="match status" value="1"/>
</dbReference>
<dbReference type="InterPro" id="IPR029058">
    <property type="entry name" value="AB_hydrolase_fold"/>
</dbReference>
<reference evidence="2" key="1">
    <citation type="journal article" date="2023" name="Plant J.">
        <title>Genome sequences and population genomics provide insights into the demographic history, inbreeding, and mutation load of two 'living fossil' tree species of Dipteronia.</title>
        <authorList>
            <person name="Feng Y."/>
            <person name="Comes H.P."/>
            <person name="Chen J."/>
            <person name="Zhu S."/>
            <person name="Lu R."/>
            <person name="Zhang X."/>
            <person name="Li P."/>
            <person name="Qiu J."/>
            <person name="Olsen K.M."/>
            <person name="Qiu Y."/>
        </authorList>
    </citation>
    <scope>NUCLEOTIDE SEQUENCE</scope>
    <source>
        <strain evidence="2">KIB01</strain>
    </source>
</reference>
<dbReference type="Proteomes" id="UP001280121">
    <property type="component" value="Unassembled WGS sequence"/>
</dbReference>
<keyword evidence="3" id="KW-1185">Reference proteome</keyword>
<evidence type="ECO:0000313" key="2">
    <source>
        <dbReference type="EMBL" id="KAK2637640.1"/>
    </source>
</evidence>
<organism evidence="2 3">
    <name type="scientific">Dipteronia dyeriana</name>
    <dbReference type="NCBI Taxonomy" id="168575"/>
    <lineage>
        <taxon>Eukaryota</taxon>
        <taxon>Viridiplantae</taxon>
        <taxon>Streptophyta</taxon>
        <taxon>Embryophyta</taxon>
        <taxon>Tracheophyta</taxon>
        <taxon>Spermatophyta</taxon>
        <taxon>Magnoliopsida</taxon>
        <taxon>eudicotyledons</taxon>
        <taxon>Gunneridae</taxon>
        <taxon>Pentapetalae</taxon>
        <taxon>rosids</taxon>
        <taxon>malvids</taxon>
        <taxon>Sapindales</taxon>
        <taxon>Sapindaceae</taxon>
        <taxon>Hippocastanoideae</taxon>
        <taxon>Acereae</taxon>
        <taxon>Dipteronia</taxon>
    </lineage>
</organism>
<dbReference type="SUPFAM" id="SSF53474">
    <property type="entry name" value="alpha/beta-Hydrolases"/>
    <property type="match status" value="1"/>
</dbReference>
<comment type="caution">
    <text evidence="2">The sequence shown here is derived from an EMBL/GenBank/DDBJ whole genome shotgun (WGS) entry which is preliminary data.</text>
</comment>
<dbReference type="AlphaFoldDB" id="A0AAD9TK76"/>
<dbReference type="InterPro" id="IPR000073">
    <property type="entry name" value="AB_hydrolase_1"/>
</dbReference>